<name>A0A9W9ZW81_9CNID</name>
<keyword evidence="4 8" id="KW-0297">G-protein coupled receptor</keyword>
<keyword evidence="13" id="KW-1185">Reference proteome</keyword>
<gene>
    <name evidence="12" type="ORF">OS493_035217</name>
</gene>
<proteinExistence type="inferred from homology"/>
<feature type="region of interest" description="Disordered" evidence="9">
    <location>
        <begin position="385"/>
        <end position="411"/>
    </location>
</feature>
<feature type="transmembrane region" description="Helical" evidence="10">
    <location>
        <begin position="115"/>
        <end position="136"/>
    </location>
</feature>
<comment type="similarity">
    <text evidence="8">Belongs to the G-protein coupled receptor 1 family.</text>
</comment>
<dbReference type="Gene3D" id="1.20.1070.10">
    <property type="entry name" value="Rhodopsin 7-helix transmembrane proteins"/>
    <property type="match status" value="1"/>
</dbReference>
<feature type="transmembrane region" description="Helical" evidence="10">
    <location>
        <begin position="284"/>
        <end position="305"/>
    </location>
</feature>
<accession>A0A9W9ZW81</accession>
<dbReference type="Proteomes" id="UP001163046">
    <property type="component" value="Unassembled WGS sequence"/>
</dbReference>
<evidence type="ECO:0000313" key="12">
    <source>
        <dbReference type="EMBL" id="KAJ7388877.1"/>
    </source>
</evidence>
<evidence type="ECO:0000259" key="11">
    <source>
        <dbReference type="PROSITE" id="PS50262"/>
    </source>
</evidence>
<dbReference type="InterPro" id="IPR000276">
    <property type="entry name" value="GPCR_Rhodpsn"/>
</dbReference>
<dbReference type="GO" id="GO:0004930">
    <property type="term" value="F:G protein-coupled receptor activity"/>
    <property type="evidence" value="ECO:0007669"/>
    <property type="project" value="UniProtKB-KW"/>
</dbReference>
<dbReference type="GO" id="GO:0005886">
    <property type="term" value="C:plasma membrane"/>
    <property type="evidence" value="ECO:0007669"/>
    <property type="project" value="TreeGrafter"/>
</dbReference>
<dbReference type="OrthoDB" id="10053194at2759"/>
<keyword evidence="5 10" id="KW-0472">Membrane</keyword>
<dbReference type="InterPro" id="IPR017452">
    <property type="entry name" value="GPCR_Rhodpsn_7TM"/>
</dbReference>
<dbReference type="PANTHER" id="PTHR45695">
    <property type="entry name" value="LEUCOKININ RECEPTOR-RELATED"/>
    <property type="match status" value="1"/>
</dbReference>
<organism evidence="12 13">
    <name type="scientific">Desmophyllum pertusum</name>
    <dbReference type="NCBI Taxonomy" id="174260"/>
    <lineage>
        <taxon>Eukaryota</taxon>
        <taxon>Metazoa</taxon>
        <taxon>Cnidaria</taxon>
        <taxon>Anthozoa</taxon>
        <taxon>Hexacorallia</taxon>
        <taxon>Scleractinia</taxon>
        <taxon>Caryophylliina</taxon>
        <taxon>Caryophylliidae</taxon>
        <taxon>Desmophyllum</taxon>
    </lineage>
</organism>
<protein>
    <recommendedName>
        <fullName evidence="11">G-protein coupled receptors family 1 profile domain-containing protein</fullName>
    </recommendedName>
</protein>
<evidence type="ECO:0000256" key="3">
    <source>
        <dbReference type="ARBA" id="ARBA00022989"/>
    </source>
</evidence>
<keyword evidence="7 8" id="KW-0807">Transducer</keyword>
<dbReference type="PRINTS" id="PR00237">
    <property type="entry name" value="GPCRRHODOPSN"/>
</dbReference>
<feature type="transmembrane region" description="Helical" evidence="10">
    <location>
        <begin position="325"/>
        <end position="343"/>
    </location>
</feature>
<dbReference type="PANTHER" id="PTHR45695:SF9">
    <property type="entry name" value="LEUCOKININ RECEPTOR"/>
    <property type="match status" value="1"/>
</dbReference>
<feature type="domain" description="G-protein coupled receptors family 1 profile" evidence="11">
    <location>
        <begin position="55"/>
        <end position="339"/>
    </location>
</feature>
<dbReference type="SUPFAM" id="SSF81321">
    <property type="entry name" value="Family A G protein-coupled receptor-like"/>
    <property type="match status" value="1"/>
</dbReference>
<dbReference type="PROSITE" id="PS00237">
    <property type="entry name" value="G_PROTEIN_RECEP_F1_1"/>
    <property type="match status" value="1"/>
</dbReference>
<keyword evidence="3 10" id="KW-1133">Transmembrane helix</keyword>
<evidence type="ECO:0000256" key="7">
    <source>
        <dbReference type="ARBA" id="ARBA00023224"/>
    </source>
</evidence>
<keyword evidence="6 8" id="KW-0675">Receptor</keyword>
<dbReference type="EMBL" id="MU825448">
    <property type="protein sequence ID" value="KAJ7388877.1"/>
    <property type="molecule type" value="Genomic_DNA"/>
</dbReference>
<evidence type="ECO:0000256" key="2">
    <source>
        <dbReference type="ARBA" id="ARBA00022692"/>
    </source>
</evidence>
<comment type="caution">
    <text evidence="12">The sequence shown here is derived from an EMBL/GenBank/DDBJ whole genome shotgun (WGS) entry which is preliminary data.</text>
</comment>
<feature type="transmembrane region" description="Helical" evidence="10">
    <location>
        <begin position="196"/>
        <end position="225"/>
    </location>
</feature>
<feature type="region of interest" description="Disordered" evidence="9">
    <location>
        <begin position="1"/>
        <end position="33"/>
    </location>
</feature>
<dbReference type="CDD" id="cd00637">
    <property type="entry name" value="7tm_classA_rhodopsin-like"/>
    <property type="match status" value="1"/>
</dbReference>
<feature type="transmembrane region" description="Helical" evidence="10">
    <location>
        <begin position="157"/>
        <end position="176"/>
    </location>
</feature>
<comment type="subcellular location">
    <subcellularLocation>
        <location evidence="1">Membrane</location>
        <topology evidence="1">Multi-pass membrane protein</topology>
    </subcellularLocation>
</comment>
<evidence type="ECO:0000256" key="5">
    <source>
        <dbReference type="ARBA" id="ARBA00023136"/>
    </source>
</evidence>
<evidence type="ECO:0000256" key="8">
    <source>
        <dbReference type="RuleBase" id="RU000688"/>
    </source>
</evidence>
<evidence type="ECO:0000256" key="9">
    <source>
        <dbReference type="SAM" id="MobiDB-lite"/>
    </source>
</evidence>
<evidence type="ECO:0000313" key="13">
    <source>
        <dbReference type="Proteomes" id="UP001163046"/>
    </source>
</evidence>
<evidence type="ECO:0000256" key="4">
    <source>
        <dbReference type="ARBA" id="ARBA00023040"/>
    </source>
</evidence>
<dbReference type="Pfam" id="PF00001">
    <property type="entry name" value="7tm_1"/>
    <property type="match status" value="1"/>
</dbReference>
<keyword evidence="2 8" id="KW-0812">Transmembrane</keyword>
<reference evidence="12" key="1">
    <citation type="submission" date="2023-01" db="EMBL/GenBank/DDBJ databases">
        <title>Genome assembly of the deep-sea coral Lophelia pertusa.</title>
        <authorList>
            <person name="Herrera S."/>
            <person name="Cordes E."/>
        </authorList>
    </citation>
    <scope>NUCLEOTIDE SEQUENCE</scope>
    <source>
        <strain evidence="12">USNM1676648</strain>
        <tissue evidence="12">Polyp</tissue>
    </source>
</reference>
<evidence type="ECO:0000256" key="6">
    <source>
        <dbReference type="ARBA" id="ARBA00023170"/>
    </source>
</evidence>
<evidence type="ECO:0000256" key="10">
    <source>
        <dbReference type="SAM" id="Phobius"/>
    </source>
</evidence>
<feature type="transmembrane region" description="Helical" evidence="10">
    <location>
        <begin position="77"/>
        <end position="95"/>
    </location>
</feature>
<evidence type="ECO:0000256" key="1">
    <source>
        <dbReference type="ARBA" id="ARBA00004141"/>
    </source>
</evidence>
<sequence>MDTNEQGQSAATSASMNGSTLTADPTTDSSLSESPEFKTLKLFLYFIILIFSSLGNGLVFYLISSNRRLRHASSNKLLLNLCACDFLTPLLSIPFDLALEERGYVWPYGAVMCRALWPASTLTATASALTLAAISLDRFRLLMHPFTPRLTKRQIKFIIISIHVLSLAIIVPYINFLRLEDHACVERWPKFSYRQVYTLTLFLTQYALPLVFMATVYTLALIKLYSVTSNTSQMRSMESGKLRKDSETNNNAASKCVVRKISTRVAYNVKHGSEVKSNVRVTKMFVAVVVIFAVFMLPNQIVWLWSDFGSGQHHDQLNTAKIICWLFTYTNCVCNPVIFMVFCKEFRAELAAFPKKLRNGPRPRLSISRSSGHTSEWIQCVSRSSPVTSHSTSNENCKTQSEDVDVTSNCQ</sequence>
<feature type="transmembrane region" description="Helical" evidence="10">
    <location>
        <begin position="42"/>
        <end position="65"/>
    </location>
</feature>
<dbReference type="AlphaFoldDB" id="A0A9W9ZW81"/>
<dbReference type="PROSITE" id="PS50262">
    <property type="entry name" value="G_PROTEIN_RECEP_F1_2"/>
    <property type="match status" value="1"/>
</dbReference>